<dbReference type="PANTHER" id="PTHR45527:SF1">
    <property type="entry name" value="FATTY ACID SYNTHASE"/>
    <property type="match status" value="1"/>
</dbReference>
<dbReference type="InterPro" id="IPR001242">
    <property type="entry name" value="Condensation_dom"/>
</dbReference>
<dbReference type="InterPro" id="IPR023213">
    <property type="entry name" value="CAT-like_dom_sf"/>
</dbReference>
<dbReference type="RefSeq" id="WP_388110409.1">
    <property type="nucleotide sequence ID" value="NZ_JBIAHM010000010.1"/>
</dbReference>
<evidence type="ECO:0000313" key="3">
    <source>
        <dbReference type="Proteomes" id="UP001601303"/>
    </source>
</evidence>
<dbReference type="EMBL" id="JBIAHM010000010">
    <property type="protein sequence ID" value="MFE9602486.1"/>
    <property type="molecule type" value="Genomic_DNA"/>
</dbReference>
<proteinExistence type="predicted"/>
<comment type="caution">
    <text evidence="2">The sequence shown here is derived from an EMBL/GenBank/DDBJ whole genome shotgun (WGS) entry which is preliminary data.</text>
</comment>
<evidence type="ECO:0000259" key="1">
    <source>
        <dbReference type="Pfam" id="PF00668"/>
    </source>
</evidence>
<dbReference type="SUPFAM" id="SSF52777">
    <property type="entry name" value="CoA-dependent acyltransferases"/>
    <property type="match status" value="1"/>
</dbReference>
<reference evidence="2 3" key="1">
    <citation type="submission" date="2024-10" db="EMBL/GenBank/DDBJ databases">
        <title>The Natural Products Discovery Center: Release of the First 8490 Sequenced Strains for Exploring Actinobacteria Biosynthetic Diversity.</title>
        <authorList>
            <person name="Kalkreuter E."/>
            <person name="Kautsar S.A."/>
            <person name="Yang D."/>
            <person name="Bader C.D."/>
            <person name="Teijaro C.N."/>
            <person name="Fluegel L."/>
            <person name="Davis C.M."/>
            <person name="Simpson J.R."/>
            <person name="Lauterbach L."/>
            <person name="Steele A.D."/>
            <person name="Gui C."/>
            <person name="Meng S."/>
            <person name="Li G."/>
            <person name="Viehrig K."/>
            <person name="Ye F."/>
            <person name="Su P."/>
            <person name="Kiefer A.F."/>
            <person name="Nichols A."/>
            <person name="Cepeda A.J."/>
            <person name="Yan W."/>
            <person name="Fan B."/>
            <person name="Jiang Y."/>
            <person name="Adhikari A."/>
            <person name="Zheng C.-J."/>
            <person name="Schuster L."/>
            <person name="Cowan T.M."/>
            <person name="Smanski M.J."/>
            <person name="Chevrette M.G."/>
            <person name="De Carvalho L.P.S."/>
            <person name="Shen B."/>
        </authorList>
    </citation>
    <scope>NUCLEOTIDE SEQUENCE [LARGE SCALE GENOMIC DNA]</scope>
    <source>
        <strain evidence="2 3">NPDC006488</strain>
    </source>
</reference>
<feature type="domain" description="Condensation" evidence="1">
    <location>
        <begin position="1"/>
        <end position="75"/>
    </location>
</feature>
<dbReference type="Proteomes" id="UP001601303">
    <property type="component" value="Unassembled WGS sequence"/>
</dbReference>
<protein>
    <submittedName>
        <fullName evidence="2">Condensation domain-containing protein</fullName>
    </submittedName>
</protein>
<accession>A0ABW6M8L6</accession>
<keyword evidence="3" id="KW-1185">Reference proteome</keyword>
<organism evidence="2 3">
    <name type="scientific">Streptomyces hokutonensis</name>
    <dbReference type="NCBI Taxonomy" id="1306990"/>
    <lineage>
        <taxon>Bacteria</taxon>
        <taxon>Bacillati</taxon>
        <taxon>Actinomycetota</taxon>
        <taxon>Actinomycetes</taxon>
        <taxon>Kitasatosporales</taxon>
        <taxon>Streptomycetaceae</taxon>
        <taxon>Streptomyces</taxon>
    </lineage>
</organism>
<dbReference type="Gene3D" id="3.30.559.10">
    <property type="entry name" value="Chloramphenicol acetyltransferase-like domain"/>
    <property type="match status" value="1"/>
</dbReference>
<dbReference type="PANTHER" id="PTHR45527">
    <property type="entry name" value="NONRIBOSOMAL PEPTIDE SYNTHETASE"/>
    <property type="match status" value="1"/>
</dbReference>
<evidence type="ECO:0000313" key="2">
    <source>
        <dbReference type="EMBL" id="MFE9602486.1"/>
    </source>
</evidence>
<dbReference type="Pfam" id="PF00668">
    <property type="entry name" value="Condensation"/>
    <property type="match status" value="1"/>
</dbReference>
<name>A0ABW6M8L6_9ACTN</name>
<gene>
    <name evidence="2" type="ORF">ACFYNQ_28470</name>
</gene>
<sequence length="89" mass="9886">MIPLSHAQRGLWFLSRLGEHGAAYNVPLALRLTGSLDRDALIQAFTDVVERHEVLRTGFLEVDGEPYQQVRDTEQARPVSLCGRAILSG</sequence>